<dbReference type="EMBL" id="PDHS01000444">
    <property type="protein sequence ID" value="MQM32127.1"/>
    <property type="molecule type" value="Genomic_DNA"/>
</dbReference>
<protein>
    <submittedName>
        <fullName evidence="1">Helicase</fullName>
    </submittedName>
</protein>
<keyword evidence="1" id="KW-0378">Hydrolase</keyword>
<organism evidence="1 2">
    <name type="scientific">Candidatus Accumulibacter phosphatis</name>
    <dbReference type="NCBI Taxonomy" id="327160"/>
    <lineage>
        <taxon>Bacteria</taxon>
        <taxon>Pseudomonadati</taxon>
        <taxon>Pseudomonadota</taxon>
        <taxon>Betaproteobacteria</taxon>
        <taxon>Candidatus Accumulibacter</taxon>
    </lineage>
</organism>
<dbReference type="AlphaFoldDB" id="A0A6A7RX37"/>
<dbReference type="Proteomes" id="UP000342300">
    <property type="component" value="Unassembled WGS sequence"/>
</dbReference>
<accession>A0A6A7RX37</accession>
<keyword evidence="1" id="KW-0067">ATP-binding</keyword>
<feature type="non-terminal residue" evidence="1">
    <location>
        <position position="1"/>
    </location>
</feature>
<sequence>GDEKAALEDFVMSEIDLLKRSNFSWCDLFGDDCALLAAGFKAWAGVFFLEGRWYAVGGQGTVPVRLLGVGERTVCLAQANDWLNDLETDDAAHKSRRWLSEVPTENQLRYLPPALRADFGLTRYQASALLTFRFNKHAIQRVVHAANQHHLEAA</sequence>
<dbReference type="GO" id="GO:0004386">
    <property type="term" value="F:helicase activity"/>
    <property type="evidence" value="ECO:0007669"/>
    <property type="project" value="UniProtKB-KW"/>
</dbReference>
<proteinExistence type="predicted"/>
<comment type="caution">
    <text evidence="1">The sequence shown here is derived from an EMBL/GenBank/DDBJ whole genome shotgun (WGS) entry which is preliminary data.</text>
</comment>
<name>A0A6A7RX37_9PROT</name>
<keyword evidence="1" id="KW-0547">Nucleotide-binding</keyword>
<keyword evidence="1" id="KW-0347">Helicase</keyword>
<reference evidence="1 2" key="1">
    <citation type="submission" date="2017-09" db="EMBL/GenBank/DDBJ databases">
        <title>Metagenomic Analysis Reveals Denitrifying Candidatus Accumulibacter and Flanking Population as a Source of N2O.</title>
        <authorList>
            <person name="Gao H."/>
            <person name="Mao Y."/>
            <person name="Zhao X."/>
            <person name="Liu W.-T."/>
            <person name="Zhang T."/>
            <person name="Wells G."/>
        </authorList>
    </citation>
    <scope>NUCLEOTIDE SEQUENCE [LARGE SCALE GENOMIC DNA]</scope>
    <source>
        <strain evidence="1">CANDO_2_IC</strain>
    </source>
</reference>
<gene>
    <name evidence="1" type="ORF">CRU78_17120</name>
</gene>
<evidence type="ECO:0000313" key="2">
    <source>
        <dbReference type="Proteomes" id="UP000342300"/>
    </source>
</evidence>
<evidence type="ECO:0000313" key="1">
    <source>
        <dbReference type="EMBL" id="MQM32127.1"/>
    </source>
</evidence>